<evidence type="ECO:0000313" key="5">
    <source>
        <dbReference type="EMBL" id="KAF2429374.1"/>
    </source>
</evidence>
<dbReference type="GO" id="GO:0005634">
    <property type="term" value="C:nucleus"/>
    <property type="evidence" value="ECO:0007669"/>
    <property type="project" value="UniProtKB-SubCell"/>
</dbReference>
<proteinExistence type="predicted"/>
<evidence type="ECO:0000259" key="4">
    <source>
        <dbReference type="PROSITE" id="PS51015"/>
    </source>
</evidence>
<dbReference type="EMBL" id="MU007047">
    <property type="protein sequence ID" value="KAF2429374.1"/>
    <property type="molecule type" value="Genomic_DNA"/>
</dbReference>
<dbReference type="SMART" id="SM00466">
    <property type="entry name" value="SRA"/>
    <property type="match status" value="1"/>
</dbReference>
<dbReference type="GO" id="GO:0061630">
    <property type="term" value="F:ubiquitin protein ligase activity"/>
    <property type="evidence" value="ECO:0007669"/>
    <property type="project" value="TreeGrafter"/>
</dbReference>
<name>A0A9P4NQA8_9PEZI</name>
<evidence type="ECO:0000313" key="6">
    <source>
        <dbReference type="Proteomes" id="UP000800235"/>
    </source>
</evidence>
<dbReference type="Proteomes" id="UP000800235">
    <property type="component" value="Unassembled WGS sequence"/>
</dbReference>
<comment type="caution">
    <text evidence="5">The sequence shown here is derived from an EMBL/GenBank/DDBJ whole genome shotgun (WGS) entry which is preliminary data.</text>
</comment>
<gene>
    <name evidence="5" type="ORF">EJ08DRAFT_276628</name>
</gene>
<organism evidence="5 6">
    <name type="scientific">Tothia fuscella</name>
    <dbReference type="NCBI Taxonomy" id="1048955"/>
    <lineage>
        <taxon>Eukaryota</taxon>
        <taxon>Fungi</taxon>
        <taxon>Dikarya</taxon>
        <taxon>Ascomycota</taxon>
        <taxon>Pezizomycotina</taxon>
        <taxon>Dothideomycetes</taxon>
        <taxon>Pleosporomycetidae</taxon>
        <taxon>Venturiales</taxon>
        <taxon>Cylindrosympodiaceae</taxon>
        <taxon>Tothia</taxon>
    </lineage>
</organism>
<evidence type="ECO:0000256" key="1">
    <source>
        <dbReference type="ARBA" id="ARBA00023242"/>
    </source>
</evidence>
<evidence type="ECO:0000256" key="2">
    <source>
        <dbReference type="PROSITE-ProRule" id="PRU00358"/>
    </source>
</evidence>
<dbReference type="PANTHER" id="PTHR14140:SF27">
    <property type="entry name" value="OS04G0289800 PROTEIN"/>
    <property type="match status" value="1"/>
</dbReference>
<dbReference type="GO" id="GO:0016567">
    <property type="term" value="P:protein ubiquitination"/>
    <property type="evidence" value="ECO:0007669"/>
    <property type="project" value="TreeGrafter"/>
</dbReference>
<dbReference type="InterPro" id="IPR045134">
    <property type="entry name" value="UHRF1/2-like"/>
</dbReference>
<dbReference type="InterPro" id="IPR015947">
    <property type="entry name" value="PUA-like_sf"/>
</dbReference>
<dbReference type="InterPro" id="IPR003105">
    <property type="entry name" value="SRA_YDG"/>
</dbReference>
<comment type="subcellular location">
    <subcellularLocation>
        <location evidence="2">Nucleus</location>
    </subcellularLocation>
</comment>
<feature type="domain" description="YDG" evidence="4">
    <location>
        <begin position="186"/>
        <end position="327"/>
    </location>
</feature>
<dbReference type="AlphaFoldDB" id="A0A9P4NQA8"/>
<evidence type="ECO:0000256" key="3">
    <source>
        <dbReference type="SAM" id="MobiDB-lite"/>
    </source>
</evidence>
<dbReference type="OrthoDB" id="2270193at2759"/>
<dbReference type="Pfam" id="PF02182">
    <property type="entry name" value="SAD_SRA"/>
    <property type="match status" value="1"/>
</dbReference>
<dbReference type="Gene3D" id="2.30.280.10">
    <property type="entry name" value="SRA-YDG"/>
    <property type="match status" value="1"/>
</dbReference>
<dbReference type="PANTHER" id="PTHR14140">
    <property type="entry name" value="E3 UBIQUITIN-PROTEIN LIGASE UHRF-RELATED"/>
    <property type="match status" value="1"/>
</dbReference>
<reference evidence="5" key="1">
    <citation type="journal article" date="2020" name="Stud. Mycol.">
        <title>101 Dothideomycetes genomes: a test case for predicting lifestyles and emergence of pathogens.</title>
        <authorList>
            <person name="Haridas S."/>
            <person name="Albert R."/>
            <person name="Binder M."/>
            <person name="Bloem J."/>
            <person name="Labutti K."/>
            <person name="Salamov A."/>
            <person name="Andreopoulos B."/>
            <person name="Baker S."/>
            <person name="Barry K."/>
            <person name="Bills G."/>
            <person name="Bluhm B."/>
            <person name="Cannon C."/>
            <person name="Castanera R."/>
            <person name="Culley D."/>
            <person name="Daum C."/>
            <person name="Ezra D."/>
            <person name="Gonzalez J."/>
            <person name="Henrissat B."/>
            <person name="Kuo A."/>
            <person name="Liang C."/>
            <person name="Lipzen A."/>
            <person name="Lutzoni F."/>
            <person name="Magnuson J."/>
            <person name="Mondo S."/>
            <person name="Nolan M."/>
            <person name="Ohm R."/>
            <person name="Pangilinan J."/>
            <person name="Park H.-J."/>
            <person name="Ramirez L."/>
            <person name="Alfaro M."/>
            <person name="Sun H."/>
            <person name="Tritt A."/>
            <person name="Yoshinaga Y."/>
            <person name="Zwiers L.-H."/>
            <person name="Turgeon B."/>
            <person name="Goodwin S."/>
            <person name="Spatafora J."/>
            <person name="Crous P."/>
            <person name="Grigoriev I."/>
        </authorList>
    </citation>
    <scope>NUCLEOTIDE SEQUENCE</scope>
    <source>
        <strain evidence="5">CBS 130266</strain>
    </source>
</reference>
<feature type="region of interest" description="Disordered" evidence="3">
    <location>
        <begin position="1"/>
        <end position="47"/>
    </location>
</feature>
<dbReference type="PROSITE" id="PS51015">
    <property type="entry name" value="YDG"/>
    <property type="match status" value="1"/>
</dbReference>
<protein>
    <recommendedName>
        <fullName evidence="4">YDG domain-containing protein</fullName>
    </recommendedName>
</protein>
<dbReference type="SUPFAM" id="SSF88697">
    <property type="entry name" value="PUA domain-like"/>
    <property type="match status" value="1"/>
</dbReference>
<dbReference type="GO" id="GO:0044027">
    <property type="term" value="P:negative regulation of gene expression via chromosomal CpG island methylation"/>
    <property type="evidence" value="ECO:0007669"/>
    <property type="project" value="TreeGrafter"/>
</dbReference>
<sequence>MPRISKKPRIEAITSPSRDPEDEDSEGEVSKPNAIEQPLPEWYQKPRKPSIMPTRALEARLQNIGEFISNLKKDHQKGVTDLTKHFDKILGELHDLEFIKVNPFFLARKRLLDNERGLPQIFRQEFSGGICYPQYIQDDAKLLYTRWFNQIFEVDLFKGILNMVKSPESKGGPKIDEKFKQEWRYFGNHDLVNGQWWGSQLAAIRDGAHGSAQGGIAGIKGKGATSIVLSGDMYKETDRDEGDEIWYSGTKKPTGSINVDYTDGTQQLLDSEKQNPKQPVRVMRSAALPASNRYKPKKGFRFDGLYEILSHRVIDIQTKHLVFHLKR</sequence>
<dbReference type="InterPro" id="IPR036987">
    <property type="entry name" value="SRA-YDG_sf"/>
</dbReference>
<keyword evidence="1 2" id="KW-0539">Nucleus</keyword>
<keyword evidence="6" id="KW-1185">Reference proteome</keyword>
<accession>A0A9P4NQA8</accession>